<accession>A0A1Y2EHP0</accession>
<evidence type="ECO:0000256" key="1">
    <source>
        <dbReference type="SAM" id="MobiDB-lite"/>
    </source>
</evidence>
<comment type="caution">
    <text evidence="3">The sequence shown here is derived from an EMBL/GenBank/DDBJ whole genome shotgun (WGS) entry which is preliminary data.</text>
</comment>
<dbReference type="AlphaFoldDB" id="A0A1Y2EHP0"/>
<dbReference type="InParanoid" id="A0A1Y2EHP0"/>
<feature type="compositionally biased region" description="Polar residues" evidence="1">
    <location>
        <begin position="62"/>
        <end position="75"/>
    </location>
</feature>
<sequence length="85" mass="9692">MSHGWNKLRSWHNRLCRLLMFIAPPVNFTSACRHLRENFTTPHQSRVEPLNGWILLDAPSAQPASLNDNATSTVDPSRKSDEQHS</sequence>
<gene>
    <name evidence="3" type="ORF">BCR38DRAFT_3461</name>
</gene>
<feature type="chain" id="PRO_5013231625" evidence="2">
    <location>
        <begin position="32"/>
        <end position="85"/>
    </location>
</feature>
<dbReference type="Proteomes" id="UP000193689">
    <property type="component" value="Unassembled WGS sequence"/>
</dbReference>
<protein>
    <submittedName>
        <fullName evidence="3">Uncharacterized protein</fullName>
    </submittedName>
</protein>
<keyword evidence="2" id="KW-0732">Signal</keyword>
<organism evidence="3 4">
    <name type="scientific">Pseudomassariella vexata</name>
    <dbReference type="NCBI Taxonomy" id="1141098"/>
    <lineage>
        <taxon>Eukaryota</taxon>
        <taxon>Fungi</taxon>
        <taxon>Dikarya</taxon>
        <taxon>Ascomycota</taxon>
        <taxon>Pezizomycotina</taxon>
        <taxon>Sordariomycetes</taxon>
        <taxon>Xylariomycetidae</taxon>
        <taxon>Amphisphaeriales</taxon>
        <taxon>Pseudomassariaceae</taxon>
        <taxon>Pseudomassariella</taxon>
    </lineage>
</organism>
<dbReference type="GeneID" id="63772445"/>
<evidence type="ECO:0000256" key="2">
    <source>
        <dbReference type="SAM" id="SignalP"/>
    </source>
</evidence>
<evidence type="ECO:0000313" key="4">
    <source>
        <dbReference type="Proteomes" id="UP000193689"/>
    </source>
</evidence>
<evidence type="ECO:0000313" key="3">
    <source>
        <dbReference type="EMBL" id="ORY71092.1"/>
    </source>
</evidence>
<reference evidence="3 4" key="1">
    <citation type="submission" date="2016-07" db="EMBL/GenBank/DDBJ databases">
        <title>Pervasive Adenine N6-methylation of Active Genes in Fungi.</title>
        <authorList>
            <consortium name="DOE Joint Genome Institute"/>
            <person name="Mondo S.J."/>
            <person name="Dannebaum R.O."/>
            <person name="Kuo R.C."/>
            <person name="Labutti K."/>
            <person name="Haridas S."/>
            <person name="Kuo A."/>
            <person name="Salamov A."/>
            <person name="Ahrendt S.R."/>
            <person name="Lipzen A."/>
            <person name="Sullivan W."/>
            <person name="Andreopoulos W.B."/>
            <person name="Clum A."/>
            <person name="Lindquist E."/>
            <person name="Daum C."/>
            <person name="Ramamoorthy G.K."/>
            <person name="Gryganskyi A."/>
            <person name="Culley D."/>
            <person name="Magnuson J.K."/>
            <person name="James T.Y."/>
            <person name="O'Malley M.A."/>
            <person name="Stajich J.E."/>
            <person name="Spatafora J.W."/>
            <person name="Visel A."/>
            <person name="Grigoriev I.V."/>
        </authorList>
    </citation>
    <scope>NUCLEOTIDE SEQUENCE [LARGE SCALE GENOMIC DNA]</scope>
    <source>
        <strain evidence="3 4">CBS 129021</strain>
    </source>
</reference>
<dbReference type="EMBL" id="MCFJ01000001">
    <property type="protein sequence ID" value="ORY71092.1"/>
    <property type="molecule type" value="Genomic_DNA"/>
</dbReference>
<feature type="region of interest" description="Disordered" evidence="1">
    <location>
        <begin position="61"/>
        <end position="85"/>
    </location>
</feature>
<keyword evidence="4" id="KW-1185">Reference proteome</keyword>
<feature type="compositionally biased region" description="Basic and acidic residues" evidence="1">
    <location>
        <begin position="76"/>
        <end position="85"/>
    </location>
</feature>
<dbReference type="PROSITE" id="PS51257">
    <property type="entry name" value="PROKAR_LIPOPROTEIN"/>
    <property type="match status" value="1"/>
</dbReference>
<name>A0A1Y2EHP0_9PEZI</name>
<feature type="signal peptide" evidence="2">
    <location>
        <begin position="1"/>
        <end position="31"/>
    </location>
</feature>
<dbReference type="RefSeq" id="XP_040720684.1">
    <property type="nucleotide sequence ID" value="XM_040856233.1"/>
</dbReference>
<proteinExistence type="predicted"/>